<organism evidence="1 2">
    <name type="scientific">Methylorubrum extorquens (strain DSM 6343 / CIP 106787 / DM4)</name>
    <name type="common">Methylobacterium extorquens</name>
    <dbReference type="NCBI Taxonomy" id="661410"/>
    <lineage>
        <taxon>Bacteria</taxon>
        <taxon>Pseudomonadati</taxon>
        <taxon>Pseudomonadota</taxon>
        <taxon>Alphaproteobacteria</taxon>
        <taxon>Hyphomicrobiales</taxon>
        <taxon>Methylobacteriaceae</taxon>
        <taxon>Methylorubrum</taxon>
    </lineage>
</organism>
<protein>
    <submittedName>
        <fullName evidence="1">Uncharacterized protein</fullName>
    </submittedName>
</protein>
<dbReference type="Proteomes" id="UP000008070">
    <property type="component" value="Chromosome"/>
</dbReference>
<dbReference type="HOGENOM" id="CLU_2789118_0_0_5"/>
<accession>C7C977</accession>
<proteinExistence type="predicted"/>
<sequence>MRDATVHPSTSAPHRRLRHWSVPQAYGIETPSHALQSERAYAWQPLHGSWHGHTLRGHAPRSSQRTCS</sequence>
<dbReference type="EMBL" id="FP103042">
    <property type="protein sequence ID" value="CAX22043.1"/>
    <property type="molecule type" value="Genomic_DNA"/>
</dbReference>
<reference evidence="2" key="1">
    <citation type="journal article" date="2009" name="PLoS ONE">
        <title>Methylobacterium genome sequences: a reference blueprint to investigate microbial metabolism of C1 compounds from natural and industrial sources.</title>
        <authorList>
            <person name="Vuilleumier S."/>
            <person name="Chistoserdova L."/>
            <person name="Lee M.-C."/>
            <person name="Bringel F."/>
            <person name="Lajus A."/>
            <person name="Zhou Y."/>
            <person name="Gourion B."/>
            <person name="Barbe V."/>
            <person name="Chang J."/>
            <person name="Cruveiller S."/>
            <person name="Dossat C."/>
            <person name="Gillett W."/>
            <person name="Gruffaz C."/>
            <person name="Haugen E."/>
            <person name="Hourcade E."/>
            <person name="Levy R."/>
            <person name="Mangenot S."/>
            <person name="Muller E."/>
            <person name="Nadalig T."/>
            <person name="Pagni M."/>
            <person name="Penny C."/>
            <person name="Peyraud R."/>
            <person name="Robinson D.G."/>
            <person name="Roche D."/>
            <person name="Rouy Z."/>
            <person name="Saenampechek C."/>
            <person name="Salvignol G."/>
            <person name="Vallenet D."/>
            <person name="Wu Z."/>
            <person name="Marx C.J."/>
            <person name="Vorholt J.A."/>
            <person name="Olson M.V."/>
            <person name="Kaul R."/>
            <person name="Weissenbach J."/>
            <person name="Medigue C."/>
            <person name="Lidstrom M.E."/>
        </authorList>
    </citation>
    <scope>NUCLEOTIDE SEQUENCE [LARGE SCALE GENOMIC DNA]</scope>
    <source>
        <strain evidence="2">DSM 6343 / CIP 106787 / DM4</strain>
    </source>
</reference>
<dbReference type="KEGG" id="mdi:METDI0380"/>
<name>C7C977_METED</name>
<evidence type="ECO:0000313" key="1">
    <source>
        <dbReference type="EMBL" id="CAX22043.1"/>
    </source>
</evidence>
<gene>
    <name evidence="1" type="ORF">METD_I0380</name>
</gene>
<dbReference type="AlphaFoldDB" id="C7C977"/>
<evidence type="ECO:0000313" key="2">
    <source>
        <dbReference type="Proteomes" id="UP000008070"/>
    </source>
</evidence>